<dbReference type="InterPro" id="IPR019236">
    <property type="entry name" value="APP1_cat"/>
</dbReference>
<organism evidence="2 3">
    <name type="scientific">Salinicola rhizosphaerae</name>
    <dbReference type="NCBI Taxonomy" id="1443141"/>
    <lineage>
        <taxon>Bacteria</taxon>
        <taxon>Pseudomonadati</taxon>
        <taxon>Pseudomonadota</taxon>
        <taxon>Gammaproteobacteria</taxon>
        <taxon>Oceanospirillales</taxon>
        <taxon>Halomonadaceae</taxon>
        <taxon>Salinicola</taxon>
    </lineage>
</organism>
<evidence type="ECO:0000313" key="3">
    <source>
        <dbReference type="Proteomes" id="UP000646745"/>
    </source>
</evidence>
<name>A0ABQ3EET9_9GAMM</name>
<reference evidence="3" key="1">
    <citation type="journal article" date="2019" name="Int. J. Syst. Evol. Microbiol.">
        <title>The Global Catalogue of Microorganisms (GCM) 10K type strain sequencing project: providing services to taxonomists for standard genome sequencing and annotation.</title>
        <authorList>
            <consortium name="The Broad Institute Genomics Platform"/>
            <consortium name="The Broad Institute Genome Sequencing Center for Infectious Disease"/>
            <person name="Wu L."/>
            <person name="Ma J."/>
        </authorList>
    </citation>
    <scope>NUCLEOTIDE SEQUENCE [LARGE SCALE GENOMIC DNA]</scope>
    <source>
        <strain evidence="3">KCTC 32998</strain>
    </source>
</reference>
<evidence type="ECO:0000313" key="2">
    <source>
        <dbReference type="EMBL" id="GHB32507.1"/>
    </source>
</evidence>
<comment type="caution">
    <text evidence="2">The sequence shown here is derived from an EMBL/GenBank/DDBJ whole genome shotgun (WGS) entry which is preliminary data.</text>
</comment>
<accession>A0ABQ3EET9</accession>
<feature type="domain" description="Phosphatidate phosphatase APP1 catalytic" evidence="1">
    <location>
        <begin position="168"/>
        <end position="323"/>
    </location>
</feature>
<dbReference type="PANTHER" id="PTHR28208">
    <property type="entry name" value="PHOSPHATIDATE PHOSPHATASE APP1"/>
    <property type="match status" value="1"/>
</dbReference>
<dbReference type="InterPro" id="IPR052935">
    <property type="entry name" value="Mg2+_PAP"/>
</dbReference>
<proteinExistence type="predicted"/>
<protein>
    <submittedName>
        <fullName evidence="2">Phosphatase</fullName>
    </submittedName>
</protein>
<gene>
    <name evidence="2" type="ORF">GCM10009038_34210</name>
</gene>
<dbReference type="EMBL" id="BMZI01000008">
    <property type="protein sequence ID" value="GHB32507.1"/>
    <property type="molecule type" value="Genomic_DNA"/>
</dbReference>
<dbReference type="Proteomes" id="UP000646745">
    <property type="component" value="Unassembled WGS sequence"/>
</dbReference>
<dbReference type="PANTHER" id="PTHR28208:SF3">
    <property type="entry name" value="PHOSPHATIDATE PHOSPHATASE APP1"/>
    <property type="match status" value="1"/>
</dbReference>
<dbReference type="Pfam" id="PF09949">
    <property type="entry name" value="APP1_cat"/>
    <property type="match status" value="1"/>
</dbReference>
<evidence type="ECO:0000259" key="1">
    <source>
        <dbReference type="Pfam" id="PF09949"/>
    </source>
</evidence>
<sequence>MPYSTDTADSGSRSLPRLFVTKLIHFIKKLVRLFIRPMRGDKGEGGVIVHPYRGYGSHSEAFIMGRVFRQPGRLGRWKRGGVMRDLVDVARRVVRHGVADARVDIRLGATHATVNTDADGYFYAHIEITHTLPAEAMWHTAKLRVISETDAISTETEVYIPPASTDLLVISDIDDTVMYTGVANKLKMLYRLFMEKAHRRTAFPGVAPFYRALYAGAEGNRQRPMLYVSRGPWSIYEMLEMFFNMNRIPVGPILFLREWGMSLKRPWPRKAEDHKTDVIHNMLTLYDELPFILIGDSGQRDPEVYAEIVKAYPDRVRAVYIRKVDNDPERDAAIEVLANEMRESGCELVLARDSASMAEHALANGFISNEGLEEVRRDQQPWSRRASDE</sequence>
<keyword evidence="3" id="KW-1185">Reference proteome</keyword>